<feature type="region of interest" description="Disordered" evidence="1">
    <location>
        <begin position="805"/>
        <end position="991"/>
    </location>
</feature>
<dbReference type="GO" id="GO:0045944">
    <property type="term" value="P:positive regulation of transcription by RNA polymerase II"/>
    <property type="evidence" value="ECO:0007669"/>
    <property type="project" value="TreeGrafter"/>
</dbReference>
<dbReference type="InterPro" id="IPR026555">
    <property type="entry name" value="NSL3/Tex30"/>
</dbReference>
<dbReference type="Pfam" id="PF23154">
    <property type="entry name" value="KANSL3_1st"/>
    <property type="match status" value="1"/>
</dbReference>
<dbReference type="STRING" id="6293.A0A1I8EVB0"/>
<feature type="compositionally biased region" description="Basic and acidic residues" evidence="1">
    <location>
        <begin position="7"/>
        <end position="21"/>
    </location>
</feature>
<dbReference type="PANTHER" id="PTHR13136:SF16">
    <property type="entry name" value="KAT8 REGULATORY NSL COMPLEX SUBUNIT 3"/>
    <property type="match status" value="1"/>
</dbReference>
<feature type="compositionally biased region" description="Polar residues" evidence="1">
    <location>
        <begin position="951"/>
        <end position="960"/>
    </location>
</feature>
<feature type="region of interest" description="Disordered" evidence="1">
    <location>
        <begin position="268"/>
        <end position="301"/>
    </location>
</feature>
<feature type="compositionally biased region" description="Basic and acidic residues" evidence="1">
    <location>
        <begin position="320"/>
        <end position="333"/>
    </location>
</feature>
<feature type="compositionally biased region" description="Polar residues" evidence="1">
    <location>
        <begin position="414"/>
        <end position="433"/>
    </location>
</feature>
<feature type="compositionally biased region" description="Basic and acidic residues" evidence="1">
    <location>
        <begin position="642"/>
        <end position="676"/>
    </location>
</feature>
<feature type="region of interest" description="Disordered" evidence="1">
    <location>
        <begin position="318"/>
        <end position="340"/>
    </location>
</feature>
<evidence type="ECO:0000313" key="3">
    <source>
        <dbReference type="WBParaSite" id="maker-PairedContig_5125-snap-gene-1.15-mRNA-1"/>
    </source>
</evidence>
<feature type="compositionally biased region" description="Basic and acidic residues" evidence="1">
    <location>
        <begin position="901"/>
        <end position="911"/>
    </location>
</feature>
<protein>
    <recommendedName>
        <fullName evidence="2">KANSL3 helical domain-containing protein</fullName>
    </recommendedName>
</protein>
<feature type="compositionally biased region" description="Basic and acidic residues" evidence="1">
    <location>
        <begin position="873"/>
        <end position="887"/>
    </location>
</feature>
<accession>A0A1I8EVB0</accession>
<reference evidence="3" key="1">
    <citation type="submission" date="2016-11" db="UniProtKB">
        <authorList>
            <consortium name="WormBaseParasite"/>
        </authorList>
    </citation>
    <scope>IDENTIFICATION</scope>
    <source>
        <strain evidence="3">pt0022</strain>
    </source>
</reference>
<organism evidence="3">
    <name type="scientific">Wuchereria bancrofti</name>
    <dbReference type="NCBI Taxonomy" id="6293"/>
    <lineage>
        <taxon>Eukaryota</taxon>
        <taxon>Metazoa</taxon>
        <taxon>Ecdysozoa</taxon>
        <taxon>Nematoda</taxon>
        <taxon>Chromadorea</taxon>
        <taxon>Rhabditida</taxon>
        <taxon>Spirurina</taxon>
        <taxon>Spiruromorpha</taxon>
        <taxon>Filarioidea</taxon>
        <taxon>Onchocercidae</taxon>
        <taxon>Wuchereria</taxon>
    </lineage>
</organism>
<feature type="region of interest" description="Disordered" evidence="1">
    <location>
        <begin position="714"/>
        <end position="733"/>
    </location>
</feature>
<evidence type="ECO:0000256" key="1">
    <source>
        <dbReference type="SAM" id="MobiDB-lite"/>
    </source>
</evidence>
<feature type="region of interest" description="Disordered" evidence="1">
    <location>
        <begin position="77"/>
        <end position="161"/>
    </location>
</feature>
<proteinExistence type="predicted"/>
<dbReference type="GO" id="GO:0044545">
    <property type="term" value="C:NSL complex"/>
    <property type="evidence" value="ECO:0007669"/>
    <property type="project" value="TreeGrafter"/>
</dbReference>
<evidence type="ECO:0000259" key="2">
    <source>
        <dbReference type="Pfam" id="PF23154"/>
    </source>
</evidence>
<feature type="region of interest" description="Disordered" evidence="1">
    <location>
        <begin position="413"/>
        <end position="456"/>
    </location>
</feature>
<dbReference type="PANTHER" id="PTHR13136">
    <property type="entry name" value="TESTIS DEVELOPMENT PROTEIN PRTD"/>
    <property type="match status" value="1"/>
</dbReference>
<sequence>MSSKSTRGREDGGKRKDKDQMDVEGALALDLAELEAMLAIDSEQVRYDEQVKGRDFRMEGCSKACSSVDACGNQFAMELNSGRKRSISQDEMKKRRRRRDAEGQASQKVEFPPLSLTDDKLERADSVNDDSIPTVSKNKKQRSDNTRFQDSVGLKPSLTLTTSPPKIDDSCSVFTKPTPPDDVKRRNPRVYSYSPISRTRLTVPKRQFSPEPARKTAKILIGPRRITETVHLSDLTKILCKVKAREFSLPFGFTLKYRKRFVDESKSETVSLNLHDGRDSDDVNSLHLSSENDVENESKKETSAVLDIAMNTEHIAISAQKEDEIGTSKSHNESKHRRGRKRLNVNSTARKISSANSIAETPVRYAVKEESPTPLNISISKTAKGKPRKRAALIKLKRGKPRKNFTFHIAVGENTPNSSLPKNVPLTLSSSETSLKDSNRESTPSASQSTAQVTNVSHSLCYSDDRGNETDEHDDSKIEILDSGTSMIFNNTDQAQTSGARKMDNIFDTVKDDYDDGERLHIVETGDEEDSCDTDNRLFEGKKEKDPDDIVTNVVTKLVEQVCTAHPLSVNLIMEPLRRPNTVTAEESRRVPPLRIRIPQRREPRQRRPARVHDYSPPLPVSRIHRFEETLKKRTGVTSAESSKDVASEAKQKKSTGNKEDQKKCSLSNKETDTNPRSRKSSALSNPDCILPPSPVLIGSNHEEDIIATPSAVHEGFSDVNPSPLPSSEHPQECRSTNLDAACKGGHECELTGRSTRKRPISYEQLYPSLFSRRRKSNIVKTPAVTQLNVFDSVESDGAVKLKSGAENRDAVSSGCLKQKRRRRQNSITDSKHADDKLQQSFGEQLELDTSIYDSEEGKDQINSYPRSSNLTHYDDGSYDGGRKKASTDVIKVESTGNAAEEVHHSGEKTRRPSNCSMRDGRVPSISEGPEQDITISSTSTRRRRVRLDSEGTNELSSNLSQSVSKGRRKSSVSVDVDTAKSEGNEFHASTRLRNKRIDSKPASDKTKQKVSYQNMPYFKRIAQRRKLNPLAIGLKSRSGDDNPSFFYREILLRGDDLKKEDGADVIVDVDSELAVEGDDEAPSGRLSISVAFEINKIVPRPEMDNDDELKIENDGYLLTLDNVKTIFTNEVLDRKRLLNDMLTVVSAQYCSEISSQNVFGGASIRYNTMVKNAHRLRDKILLFTKDQRENAKWAHQTLLKHLAVPMLATYIDLLRFCKTIGRYLLDFILEQSDTDKVLNKMNACIQDFISEKVLDPQTVAICKTLTQIIANIKKKDFQKRHAKNICLLTVSPTFTHAEYRSRSRSHEYMFRVLLPNVADRVEPVRLNLPATQDISICEAVDHCIRLVSRKVVEVHRKYPDLKIVLVGWGTSCVINHQVVQCMPNVSAIINFAFPMKTADGPRGDVDDDILLTYCPTLFVVGDQATDCDIRELQVMATRMIAPTGVIVVGSSNYDLHPSTLRLTIERFTHRTVQRALLDDVVDFLQLYCSSSTTHSFRLHPLKLVEVNDVDLSVLRTSNLFSGSQTKSTKFGSTLKAGK</sequence>
<feature type="compositionally biased region" description="Polar residues" evidence="1">
    <location>
        <begin position="441"/>
        <end position="456"/>
    </location>
</feature>
<dbReference type="InterPro" id="IPR056519">
    <property type="entry name" value="KANSL3_1st"/>
</dbReference>
<name>A0A1I8EVB0_WUCBA</name>
<feature type="compositionally biased region" description="Polar residues" evidence="1">
    <location>
        <begin position="861"/>
        <end position="872"/>
    </location>
</feature>
<feature type="region of interest" description="Disordered" evidence="1">
    <location>
        <begin position="1"/>
        <end position="23"/>
    </location>
</feature>
<feature type="domain" description="KANSL3 helical" evidence="2">
    <location>
        <begin position="1086"/>
        <end position="1256"/>
    </location>
</feature>
<dbReference type="WBParaSite" id="maker-PairedContig_5125-snap-gene-1.15-mRNA-1">
    <property type="protein sequence ID" value="maker-PairedContig_5125-snap-gene-1.15-mRNA-1"/>
    <property type="gene ID" value="maker-PairedContig_5125-snap-gene-1.15"/>
</dbReference>
<feature type="compositionally biased region" description="Basic and acidic residues" evidence="1">
    <location>
        <begin position="117"/>
        <end position="126"/>
    </location>
</feature>
<feature type="region of interest" description="Disordered" evidence="1">
    <location>
        <begin position="582"/>
        <end position="690"/>
    </location>
</feature>